<sequence>MLINISNHPQSTWSDEQLKKAQQLYGEVVDYPFPLVDPSWSIEEVIGLANALYADITQKYPNKHTYLHIMGEHSLVYHLVSMFEQNGYTCVLSTTDRTVEVLPDGSKKVLFDFVRFRKYN</sequence>
<proteinExistence type="predicted"/>
<dbReference type="RefSeq" id="WP_330974356.1">
    <property type="nucleotide sequence ID" value="NZ_JAZGLY010000003.1"/>
</dbReference>
<evidence type="ECO:0000313" key="2">
    <source>
        <dbReference type="Proteomes" id="UP001357452"/>
    </source>
</evidence>
<organism evidence="1 2">
    <name type="scientific">Niabella digestorum</name>
    <dbReference type="NCBI Taxonomy" id="3117701"/>
    <lineage>
        <taxon>Bacteria</taxon>
        <taxon>Pseudomonadati</taxon>
        <taxon>Bacteroidota</taxon>
        <taxon>Chitinophagia</taxon>
        <taxon>Chitinophagales</taxon>
        <taxon>Chitinophagaceae</taxon>
        <taxon>Niabella</taxon>
    </lineage>
</organism>
<name>A0ABU7RGN8_9BACT</name>
<accession>A0ABU7RGN8</accession>
<protein>
    <recommendedName>
        <fullName evidence="3">CRISPR-associated protein</fullName>
    </recommendedName>
</protein>
<evidence type="ECO:0000313" key="1">
    <source>
        <dbReference type="EMBL" id="MEE6186947.1"/>
    </source>
</evidence>
<dbReference type="EMBL" id="JAZGLY010000003">
    <property type="protein sequence ID" value="MEE6186947.1"/>
    <property type="molecule type" value="Genomic_DNA"/>
</dbReference>
<reference evidence="1 2" key="1">
    <citation type="submission" date="2024-01" db="EMBL/GenBank/DDBJ databases">
        <title>Niabella digestum sp. nov., isolated from waste digestion system.</title>
        <authorList>
            <person name="Zhang L."/>
        </authorList>
    </citation>
    <scope>NUCLEOTIDE SEQUENCE [LARGE SCALE GENOMIC DNA]</scope>
    <source>
        <strain evidence="1 2">A18</strain>
    </source>
</reference>
<keyword evidence="2" id="KW-1185">Reference proteome</keyword>
<comment type="caution">
    <text evidence="1">The sequence shown here is derived from an EMBL/GenBank/DDBJ whole genome shotgun (WGS) entry which is preliminary data.</text>
</comment>
<dbReference type="Proteomes" id="UP001357452">
    <property type="component" value="Unassembled WGS sequence"/>
</dbReference>
<gene>
    <name evidence="1" type="ORF">V2H41_06645</name>
</gene>
<evidence type="ECO:0008006" key="3">
    <source>
        <dbReference type="Google" id="ProtNLM"/>
    </source>
</evidence>